<feature type="binding site" evidence="8">
    <location>
        <position position="289"/>
    </location>
    <ligand>
        <name>substrate</name>
    </ligand>
</feature>
<feature type="binding site" evidence="9">
    <location>
        <position position="100"/>
    </location>
    <ligand>
        <name>NAD(+)</name>
        <dbReference type="ChEBI" id="CHEBI:57540"/>
    </ligand>
</feature>
<evidence type="ECO:0000256" key="8">
    <source>
        <dbReference type="PIRSR" id="PIRSR500134-2"/>
    </source>
</evidence>
<dbReference type="Gene3D" id="3.40.50.720">
    <property type="entry name" value="NAD(P)-binding Rossmann-like Domain"/>
    <property type="match status" value="2"/>
</dbReference>
<dbReference type="GO" id="GO:0006024">
    <property type="term" value="P:glycosaminoglycan biosynthetic process"/>
    <property type="evidence" value="ECO:0007669"/>
    <property type="project" value="TreeGrafter"/>
</dbReference>
<dbReference type="Pfam" id="PF00984">
    <property type="entry name" value="UDPG_MGDP_dh"/>
    <property type="match status" value="1"/>
</dbReference>
<dbReference type="InterPro" id="IPR036291">
    <property type="entry name" value="NAD(P)-bd_dom_sf"/>
</dbReference>
<gene>
    <name evidence="11" type="ORF">LPJ64_000860</name>
</gene>
<feature type="binding site" evidence="9">
    <location>
        <position position="365"/>
    </location>
    <ligand>
        <name>NAD(+)</name>
        <dbReference type="ChEBI" id="CHEBI:57540"/>
    </ligand>
</feature>
<dbReference type="Gene3D" id="1.20.5.100">
    <property type="entry name" value="Cytochrome c1, transmembrane anchor, C-terminal"/>
    <property type="match status" value="1"/>
</dbReference>
<dbReference type="InterPro" id="IPR017476">
    <property type="entry name" value="UDP-Glc/GDP-Man"/>
</dbReference>
<dbReference type="PANTHER" id="PTHR11374">
    <property type="entry name" value="UDP-GLUCOSE DEHYDROGENASE/UDP-MANNAC DEHYDROGENASE"/>
    <property type="match status" value="1"/>
</dbReference>
<dbReference type="FunFam" id="3.40.50.720:FF:000032">
    <property type="entry name" value="UDP-glucose 6-dehydrogenase"/>
    <property type="match status" value="1"/>
</dbReference>
<dbReference type="InterPro" id="IPR014027">
    <property type="entry name" value="UDP-Glc/GDP-Man_DH_C"/>
</dbReference>
<keyword evidence="4" id="KW-0560">Oxidoreductase</keyword>
<feature type="non-terminal residue" evidence="11">
    <location>
        <position position="438"/>
    </location>
</feature>
<accession>A0A9W7XQ26</accession>
<dbReference type="NCBIfam" id="TIGR03026">
    <property type="entry name" value="NDP-sugDHase"/>
    <property type="match status" value="1"/>
</dbReference>
<feature type="binding site" evidence="8">
    <location>
        <begin position="281"/>
        <end position="285"/>
    </location>
    <ligand>
        <name>substrate</name>
    </ligand>
</feature>
<dbReference type="SUPFAM" id="SSF48179">
    <property type="entry name" value="6-phosphogluconate dehydrogenase C-terminal domain-like"/>
    <property type="match status" value="1"/>
</dbReference>
<feature type="active site" description="Nucleophile" evidence="7">
    <location>
        <position position="292"/>
    </location>
</feature>
<dbReference type="AlphaFoldDB" id="A0A9W7XQ26"/>
<dbReference type="GO" id="GO:0005634">
    <property type="term" value="C:nucleus"/>
    <property type="evidence" value="ECO:0007669"/>
    <property type="project" value="TreeGrafter"/>
</dbReference>
<dbReference type="EC" id="1.1.1.22" evidence="3"/>
<comment type="pathway">
    <text evidence="1">Nucleotide-sugar biosynthesis; UDP-alpha-D-glucuronate biosynthesis; UDP-alpha-D-glucuronate from UDP-alpha-D-glucose: step 1/1.</text>
</comment>
<dbReference type="InterPro" id="IPR036220">
    <property type="entry name" value="UDP-Glc/GDP-Man_DH_C_sf"/>
</dbReference>
<evidence type="ECO:0000256" key="6">
    <source>
        <dbReference type="ARBA" id="ARBA00047473"/>
    </source>
</evidence>
<dbReference type="GO" id="GO:0000271">
    <property type="term" value="P:polysaccharide biosynthetic process"/>
    <property type="evidence" value="ECO:0007669"/>
    <property type="project" value="InterPro"/>
</dbReference>
<dbReference type="Pfam" id="PF03720">
    <property type="entry name" value="UDPG_MGDP_dh_C"/>
    <property type="match status" value="1"/>
</dbReference>
<name>A0A9W7XQ26_9FUNG</name>
<feature type="binding site" evidence="9">
    <location>
        <position position="50"/>
    </location>
    <ligand>
        <name>NAD(+)</name>
        <dbReference type="ChEBI" id="CHEBI:57540"/>
    </ligand>
</feature>
<feature type="binding site" evidence="8">
    <location>
        <position position="358"/>
    </location>
    <ligand>
        <name>substrate</name>
    </ligand>
</feature>
<comment type="caution">
    <text evidence="11">The sequence shown here is derived from an EMBL/GenBank/DDBJ whole genome shotgun (WGS) entry which is preliminary data.</text>
</comment>
<dbReference type="PIRSF" id="PIRSF000124">
    <property type="entry name" value="UDPglc_GDPman_dh"/>
    <property type="match status" value="1"/>
</dbReference>
<evidence type="ECO:0000313" key="11">
    <source>
        <dbReference type="EMBL" id="KAJ1647760.1"/>
    </source>
</evidence>
<evidence type="ECO:0000256" key="7">
    <source>
        <dbReference type="PIRSR" id="PIRSR500134-1"/>
    </source>
</evidence>
<feature type="binding site" evidence="9">
    <location>
        <position position="180"/>
    </location>
    <ligand>
        <name>NAD(+)</name>
        <dbReference type="ChEBI" id="CHEBI:57540"/>
    </ligand>
</feature>
<dbReference type="InterPro" id="IPR001732">
    <property type="entry name" value="UDP-Glc/GDP-Man_DH_N"/>
</dbReference>
<dbReference type="InterPro" id="IPR014026">
    <property type="entry name" value="UDP-Glc/GDP-Man_DH_dimer"/>
</dbReference>
<dbReference type="Pfam" id="PF03721">
    <property type="entry name" value="UDPG_MGDP_dh_N"/>
    <property type="match status" value="1"/>
</dbReference>
<dbReference type="InterPro" id="IPR008927">
    <property type="entry name" value="6-PGluconate_DH-like_C_sf"/>
</dbReference>
<feature type="binding site" evidence="8">
    <location>
        <position position="236"/>
    </location>
    <ligand>
        <name>substrate</name>
    </ligand>
</feature>
<feature type="binding site" evidence="9">
    <location>
        <position position="146"/>
    </location>
    <ligand>
        <name>NAD(+)</name>
        <dbReference type="ChEBI" id="CHEBI:57540"/>
    </ligand>
</feature>
<keyword evidence="12" id="KW-1185">Reference proteome</keyword>
<dbReference type="SUPFAM" id="SSF51735">
    <property type="entry name" value="NAD(P)-binding Rossmann-fold domains"/>
    <property type="match status" value="1"/>
</dbReference>
<evidence type="ECO:0000256" key="9">
    <source>
        <dbReference type="PIRSR" id="PIRSR500134-3"/>
    </source>
</evidence>
<evidence type="ECO:0000256" key="2">
    <source>
        <dbReference type="ARBA" id="ARBA00006601"/>
    </source>
</evidence>
<protein>
    <recommendedName>
        <fullName evidence="3">UDP-glucose 6-dehydrogenase</fullName>
        <ecNumber evidence="3">1.1.1.22</ecNumber>
    </recommendedName>
</protein>
<evidence type="ECO:0000256" key="1">
    <source>
        <dbReference type="ARBA" id="ARBA00004701"/>
    </source>
</evidence>
<dbReference type="SUPFAM" id="SSF52413">
    <property type="entry name" value="UDP-glucose/GDP-mannose dehydrogenase C-terminal domain"/>
    <property type="match status" value="1"/>
</dbReference>
<dbReference type="GO" id="GO:0003979">
    <property type="term" value="F:UDP-glucose 6-dehydrogenase activity"/>
    <property type="evidence" value="ECO:0007669"/>
    <property type="project" value="UniProtKB-EC"/>
</dbReference>
<dbReference type="InterPro" id="IPR028356">
    <property type="entry name" value="UDPglc_DH_euk"/>
</dbReference>
<comment type="similarity">
    <text evidence="2">Belongs to the UDP-glucose/GDP-mannose dehydrogenase family.</text>
</comment>
<organism evidence="11 12">
    <name type="scientific">Coemansia asiatica</name>
    <dbReference type="NCBI Taxonomy" id="1052880"/>
    <lineage>
        <taxon>Eukaryota</taxon>
        <taxon>Fungi</taxon>
        <taxon>Fungi incertae sedis</taxon>
        <taxon>Zoopagomycota</taxon>
        <taxon>Kickxellomycotina</taxon>
        <taxon>Kickxellomycetes</taxon>
        <taxon>Kickxellales</taxon>
        <taxon>Kickxellaceae</taxon>
        <taxon>Coemansia</taxon>
    </lineage>
</organism>
<dbReference type="PIRSF" id="PIRSF500134">
    <property type="entry name" value="UDPglc_DH_bac"/>
    <property type="match status" value="1"/>
</dbReference>
<dbReference type="SMART" id="SM00984">
    <property type="entry name" value="UDPG_MGDP_dh_C"/>
    <property type="match status" value="1"/>
</dbReference>
<evidence type="ECO:0000259" key="10">
    <source>
        <dbReference type="SMART" id="SM00984"/>
    </source>
</evidence>
<dbReference type="PANTHER" id="PTHR11374:SF57">
    <property type="entry name" value="DEHYDROGENASE UGD1, PUTATIVE (AFU_ORTHOLOGUE AFUA_8G00920)-RELATED"/>
    <property type="match status" value="1"/>
</dbReference>
<feature type="binding site" evidence="9">
    <location>
        <position position="295"/>
    </location>
    <ligand>
        <name>NAD(+)</name>
        <dbReference type="ChEBI" id="CHEBI:57540"/>
    </ligand>
</feature>
<evidence type="ECO:0000256" key="4">
    <source>
        <dbReference type="ARBA" id="ARBA00023002"/>
    </source>
</evidence>
<reference evidence="11" key="1">
    <citation type="submission" date="2022-07" db="EMBL/GenBank/DDBJ databases">
        <title>Phylogenomic reconstructions and comparative analyses of Kickxellomycotina fungi.</title>
        <authorList>
            <person name="Reynolds N.K."/>
            <person name="Stajich J.E."/>
            <person name="Barry K."/>
            <person name="Grigoriev I.V."/>
            <person name="Crous P."/>
            <person name="Smith M.E."/>
        </authorList>
    </citation>
    <scope>NUCLEOTIDE SEQUENCE</scope>
    <source>
        <strain evidence="11">NBRC 105413</strain>
    </source>
</reference>
<feature type="binding site" evidence="8">
    <location>
        <begin position="177"/>
        <end position="180"/>
    </location>
    <ligand>
        <name>substrate</name>
    </ligand>
</feature>
<dbReference type="Proteomes" id="UP001145021">
    <property type="component" value="Unassembled WGS sequence"/>
</dbReference>
<evidence type="ECO:0000256" key="5">
    <source>
        <dbReference type="ARBA" id="ARBA00023027"/>
    </source>
</evidence>
<sequence length="438" mass="47690">MTRVDKQDQRTHTTHICCIGAGYVGGPTSAVISAKCSEITVTVVDKDAERIAAWNSDNLPVYEPGLDSLVKKQRTKNLLFSTDIKSAVDRAQMIILAVNTPSIAADTTLGSESPRGLQTDLRAVKQCAQMIAEVSLESKIVVGKSTVPCGTSRMVQEILDKNARGGVEFTVLSNPEFLSEGSAIQDLLFPDRVIIGGSAQDANSQWAQSELKWIYQHWVPEHKILTMDRWSSELAKLSSNAMLAQRVSSINSISAICEIVGADITQVAAGCGADSRVGSMFLRASLGFGGSCFHKDIASLVWLCQSLGLPEIAEYWRQVLAINGLQTKRFVSRILDTFASSPKGICGKRVACLGFSYKEGTGDTRNTPAADVCRELIRYGAHLSIFDPKVSEHHILEKLDTGADSVQICEDPYSAISESDAVIVLTAWAEFREIDWKR</sequence>
<feature type="domain" description="UDP-glucose/GDP-mannose dehydrogenase C-terminal" evidence="10">
    <location>
        <begin position="351"/>
        <end position="438"/>
    </location>
</feature>
<feature type="binding site" evidence="9">
    <location>
        <position position="45"/>
    </location>
    <ligand>
        <name>NAD(+)</name>
        <dbReference type="ChEBI" id="CHEBI:57540"/>
    </ligand>
</feature>
<keyword evidence="5 9" id="KW-0520">NAD</keyword>
<evidence type="ECO:0000313" key="12">
    <source>
        <dbReference type="Proteomes" id="UP001145021"/>
    </source>
</evidence>
<dbReference type="EMBL" id="JANBOH010000020">
    <property type="protein sequence ID" value="KAJ1647760.1"/>
    <property type="molecule type" value="Genomic_DNA"/>
</dbReference>
<dbReference type="FunFam" id="1.20.5.100:FF:000001">
    <property type="entry name" value="UDP-glucose 6-dehydrogenase"/>
    <property type="match status" value="1"/>
</dbReference>
<dbReference type="GO" id="GO:0051287">
    <property type="term" value="F:NAD binding"/>
    <property type="evidence" value="ECO:0007669"/>
    <property type="project" value="InterPro"/>
</dbReference>
<evidence type="ECO:0000256" key="3">
    <source>
        <dbReference type="ARBA" id="ARBA00012954"/>
    </source>
</evidence>
<comment type="catalytic activity">
    <reaction evidence="6">
        <text>UDP-alpha-D-glucose + 2 NAD(+) + H2O = UDP-alpha-D-glucuronate + 2 NADH + 3 H(+)</text>
        <dbReference type="Rhea" id="RHEA:23596"/>
        <dbReference type="ChEBI" id="CHEBI:15377"/>
        <dbReference type="ChEBI" id="CHEBI:15378"/>
        <dbReference type="ChEBI" id="CHEBI:57540"/>
        <dbReference type="ChEBI" id="CHEBI:57945"/>
        <dbReference type="ChEBI" id="CHEBI:58052"/>
        <dbReference type="ChEBI" id="CHEBI:58885"/>
        <dbReference type="EC" id="1.1.1.22"/>
    </reaction>
</comment>
<dbReference type="InterPro" id="IPR028357">
    <property type="entry name" value="UDPglc_DH_bac"/>
</dbReference>
<proteinExistence type="inferred from homology"/>